<protein>
    <submittedName>
        <fullName evidence="1">Uncharacterized protein</fullName>
    </submittedName>
</protein>
<gene>
    <name evidence="1" type="ORF">OIDMADRAFT_26014</name>
</gene>
<accession>A0A0C3D2G8</accession>
<dbReference type="HOGENOM" id="CLU_852843_0_0_1"/>
<reference evidence="2" key="2">
    <citation type="submission" date="2015-01" db="EMBL/GenBank/DDBJ databases">
        <title>Evolutionary Origins and Diversification of the Mycorrhizal Mutualists.</title>
        <authorList>
            <consortium name="DOE Joint Genome Institute"/>
            <consortium name="Mycorrhizal Genomics Consortium"/>
            <person name="Kohler A."/>
            <person name="Kuo A."/>
            <person name="Nagy L.G."/>
            <person name="Floudas D."/>
            <person name="Copeland A."/>
            <person name="Barry K.W."/>
            <person name="Cichocki N."/>
            <person name="Veneault-Fourrey C."/>
            <person name="LaButti K."/>
            <person name="Lindquist E.A."/>
            <person name="Lipzen A."/>
            <person name="Lundell T."/>
            <person name="Morin E."/>
            <person name="Murat C."/>
            <person name="Riley R."/>
            <person name="Ohm R."/>
            <person name="Sun H."/>
            <person name="Tunlid A."/>
            <person name="Henrissat B."/>
            <person name="Grigoriev I.V."/>
            <person name="Hibbett D.S."/>
            <person name="Martin F."/>
        </authorList>
    </citation>
    <scope>NUCLEOTIDE SEQUENCE [LARGE SCALE GENOMIC DNA]</scope>
    <source>
        <strain evidence="2">Zn</strain>
    </source>
</reference>
<evidence type="ECO:0000313" key="1">
    <source>
        <dbReference type="EMBL" id="KIN05459.1"/>
    </source>
</evidence>
<organism evidence="1 2">
    <name type="scientific">Oidiodendron maius (strain Zn)</name>
    <dbReference type="NCBI Taxonomy" id="913774"/>
    <lineage>
        <taxon>Eukaryota</taxon>
        <taxon>Fungi</taxon>
        <taxon>Dikarya</taxon>
        <taxon>Ascomycota</taxon>
        <taxon>Pezizomycotina</taxon>
        <taxon>Leotiomycetes</taxon>
        <taxon>Leotiomycetes incertae sedis</taxon>
        <taxon>Myxotrichaceae</taxon>
        <taxon>Oidiodendron</taxon>
    </lineage>
</organism>
<evidence type="ECO:0000313" key="2">
    <source>
        <dbReference type="Proteomes" id="UP000054321"/>
    </source>
</evidence>
<dbReference type="Proteomes" id="UP000054321">
    <property type="component" value="Unassembled WGS sequence"/>
</dbReference>
<name>A0A0C3D2G8_OIDMZ</name>
<proteinExistence type="predicted"/>
<keyword evidence="2" id="KW-1185">Reference proteome</keyword>
<sequence>MEYNDVVVLARRAIQYIRKFILDLFWPLHLGQGDSTHWAHKPTTTNSSCLFLQLLNLDTRFQIYKHLVPGRQEVQVIDIFEPQDDKSKALTALLSTNHEIHDEILLWYSQNTSWLTRTGPWGNAIQLLPTVQNTKYLLKWTSNFGYSWGSAKAEAAWHQFCFHNSTESPIGPLVVEFYFSDSLEALSAFERLFTEAYCIEMERGHTVAKPLPIAPFLTSIEVVLVFNMDNHSWIPTLIPRPPFPPGSRITRCQNWGKELDTIWKIMWHGIGGCSIVEKCGGDLGACMISHRSRHPKLGWSVIRMRTEKNGNIRRTLIAGNHPYSLD</sequence>
<dbReference type="InParanoid" id="A0A0C3D2G8"/>
<dbReference type="AlphaFoldDB" id="A0A0C3D2G8"/>
<dbReference type="EMBL" id="KN832872">
    <property type="protein sequence ID" value="KIN05459.1"/>
    <property type="molecule type" value="Genomic_DNA"/>
</dbReference>
<reference evidence="1 2" key="1">
    <citation type="submission" date="2014-04" db="EMBL/GenBank/DDBJ databases">
        <authorList>
            <consortium name="DOE Joint Genome Institute"/>
            <person name="Kuo A."/>
            <person name="Martino E."/>
            <person name="Perotto S."/>
            <person name="Kohler A."/>
            <person name="Nagy L.G."/>
            <person name="Floudas D."/>
            <person name="Copeland A."/>
            <person name="Barry K.W."/>
            <person name="Cichocki N."/>
            <person name="Veneault-Fourrey C."/>
            <person name="LaButti K."/>
            <person name="Lindquist E.A."/>
            <person name="Lipzen A."/>
            <person name="Lundell T."/>
            <person name="Morin E."/>
            <person name="Murat C."/>
            <person name="Sun H."/>
            <person name="Tunlid A."/>
            <person name="Henrissat B."/>
            <person name="Grigoriev I.V."/>
            <person name="Hibbett D.S."/>
            <person name="Martin F."/>
            <person name="Nordberg H.P."/>
            <person name="Cantor M.N."/>
            <person name="Hua S.X."/>
        </authorList>
    </citation>
    <scope>NUCLEOTIDE SEQUENCE [LARGE SCALE GENOMIC DNA]</scope>
    <source>
        <strain evidence="1 2">Zn</strain>
    </source>
</reference>